<protein>
    <submittedName>
        <fullName evidence="1">Uncharacterized protein</fullName>
    </submittedName>
</protein>
<comment type="caution">
    <text evidence="1">The sequence shown here is derived from an EMBL/GenBank/DDBJ whole genome shotgun (WGS) entry which is preliminary data.</text>
</comment>
<keyword evidence="2" id="KW-1185">Reference proteome</keyword>
<name>A0A0B2VPJ1_TOXCA</name>
<evidence type="ECO:0000313" key="1">
    <source>
        <dbReference type="EMBL" id="KHN82960.1"/>
    </source>
</evidence>
<sequence length="135" mass="15166">YNQSALFDHVPCHQSKTIFELDKPVADRKVDKCPGYKNAFLNEVTPIEAILARAIENDKVMGRILWASQLIIKCPRCLAISRTETKLLPTTIEEIQANLRPVNCTLDIDTISFGWPETAATCSSKITFRANKVCK</sequence>
<dbReference type="EMBL" id="JPKZ01001279">
    <property type="protein sequence ID" value="KHN82960.1"/>
    <property type="molecule type" value="Genomic_DNA"/>
</dbReference>
<organism evidence="1 2">
    <name type="scientific">Toxocara canis</name>
    <name type="common">Canine roundworm</name>
    <dbReference type="NCBI Taxonomy" id="6265"/>
    <lineage>
        <taxon>Eukaryota</taxon>
        <taxon>Metazoa</taxon>
        <taxon>Ecdysozoa</taxon>
        <taxon>Nematoda</taxon>
        <taxon>Chromadorea</taxon>
        <taxon>Rhabditida</taxon>
        <taxon>Spirurina</taxon>
        <taxon>Ascaridomorpha</taxon>
        <taxon>Ascaridoidea</taxon>
        <taxon>Toxocaridae</taxon>
        <taxon>Toxocara</taxon>
    </lineage>
</organism>
<gene>
    <name evidence="1" type="ORF">Tcan_00226</name>
</gene>
<accession>A0A0B2VPJ1</accession>
<dbReference type="Proteomes" id="UP000031036">
    <property type="component" value="Unassembled WGS sequence"/>
</dbReference>
<reference evidence="1 2" key="1">
    <citation type="submission" date="2014-11" db="EMBL/GenBank/DDBJ databases">
        <title>Genetic blueprint of the zoonotic pathogen Toxocara canis.</title>
        <authorList>
            <person name="Zhu X.-Q."/>
            <person name="Korhonen P.K."/>
            <person name="Cai H."/>
            <person name="Young N.D."/>
            <person name="Nejsum P."/>
            <person name="von Samson-Himmelstjerna G."/>
            <person name="Boag P.R."/>
            <person name="Tan P."/>
            <person name="Li Q."/>
            <person name="Min J."/>
            <person name="Yang Y."/>
            <person name="Wang X."/>
            <person name="Fang X."/>
            <person name="Hall R.S."/>
            <person name="Hofmann A."/>
            <person name="Sternberg P.W."/>
            <person name="Jex A.R."/>
            <person name="Gasser R.B."/>
        </authorList>
    </citation>
    <scope>NUCLEOTIDE SEQUENCE [LARGE SCALE GENOMIC DNA]</scope>
    <source>
        <strain evidence="1">PN_DK_2014</strain>
    </source>
</reference>
<proteinExistence type="predicted"/>
<evidence type="ECO:0000313" key="2">
    <source>
        <dbReference type="Proteomes" id="UP000031036"/>
    </source>
</evidence>
<dbReference type="AlphaFoldDB" id="A0A0B2VPJ1"/>
<feature type="non-terminal residue" evidence="1">
    <location>
        <position position="1"/>
    </location>
</feature>